<feature type="compositionally biased region" description="Polar residues" evidence="1">
    <location>
        <begin position="44"/>
        <end position="54"/>
    </location>
</feature>
<proteinExistence type="predicted"/>
<dbReference type="Proteomes" id="UP000027195">
    <property type="component" value="Unassembled WGS sequence"/>
</dbReference>
<protein>
    <recommendedName>
        <fullName evidence="3">DUF6535 domain-containing protein</fullName>
    </recommendedName>
</protein>
<dbReference type="AlphaFoldDB" id="A0A067LZR6"/>
<reference evidence="5" key="1">
    <citation type="journal article" date="2014" name="Proc. Natl. Acad. Sci. U.S.A.">
        <title>Extensive sampling of basidiomycete genomes demonstrates inadequacy of the white-rot/brown-rot paradigm for wood decay fungi.</title>
        <authorList>
            <person name="Riley R."/>
            <person name="Salamov A.A."/>
            <person name="Brown D.W."/>
            <person name="Nagy L.G."/>
            <person name="Floudas D."/>
            <person name="Held B.W."/>
            <person name="Levasseur A."/>
            <person name="Lombard V."/>
            <person name="Morin E."/>
            <person name="Otillar R."/>
            <person name="Lindquist E.A."/>
            <person name="Sun H."/>
            <person name="LaButti K.M."/>
            <person name="Schmutz J."/>
            <person name="Jabbour D."/>
            <person name="Luo H."/>
            <person name="Baker S.E."/>
            <person name="Pisabarro A.G."/>
            <person name="Walton J.D."/>
            <person name="Blanchette R.A."/>
            <person name="Henrissat B."/>
            <person name="Martin F."/>
            <person name="Cullen D."/>
            <person name="Hibbett D.S."/>
            <person name="Grigoriev I.V."/>
        </authorList>
    </citation>
    <scope>NUCLEOTIDE SEQUENCE [LARGE SCALE GENOMIC DNA]</scope>
    <source>
        <strain evidence="5">FD-172 SS1</strain>
    </source>
</reference>
<keyword evidence="2" id="KW-0812">Transmembrane</keyword>
<sequence length="248" mass="26936">MENPKNDFDVESQTHPLGSSKSLGAFGQPPISSRRDTDVLGKATTLNMSTTSSRRSSKPDVASTREPSSSESRVKNQNGAPTPTAKVMSSVEATGMDVLQGPQGPPEGKRAEPLSENEEQLFEEGPESTFWKEYIELAEKRDSVLVDGWNKSMDNLLLFATLFSAIVTAFIIEAYKGLSEDNIATNNTLLRQISASMGNAQPEGSLQLTPFKASPSAVRVNCMWFASLIISLSVTVVAVLAKQWIDDY</sequence>
<feature type="transmembrane region" description="Helical" evidence="2">
    <location>
        <begin position="223"/>
        <end position="241"/>
    </location>
</feature>
<evidence type="ECO:0000256" key="2">
    <source>
        <dbReference type="SAM" id="Phobius"/>
    </source>
</evidence>
<dbReference type="Pfam" id="PF20153">
    <property type="entry name" value="DUF6535"/>
    <property type="match status" value="1"/>
</dbReference>
<evidence type="ECO:0000313" key="5">
    <source>
        <dbReference type="Proteomes" id="UP000027195"/>
    </source>
</evidence>
<dbReference type="InParanoid" id="A0A067LZR6"/>
<evidence type="ECO:0000259" key="3">
    <source>
        <dbReference type="Pfam" id="PF20153"/>
    </source>
</evidence>
<dbReference type="HOGENOM" id="CLU_080624_0_0_1"/>
<feature type="transmembrane region" description="Helical" evidence="2">
    <location>
        <begin position="156"/>
        <end position="175"/>
    </location>
</feature>
<dbReference type="InterPro" id="IPR045338">
    <property type="entry name" value="DUF6535"/>
</dbReference>
<dbReference type="STRING" id="930990.A0A067LZR6"/>
<keyword evidence="2" id="KW-0472">Membrane</keyword>
<accession>A0A067LZR6</accession>
<feature type="compositionally biased region" description="Polar residues" evidence="1">
    <location>
        <begin position="65"/>
        <end position="81"/>
    </location>
</feature>
<evidence type="ECO:0000256" key="1">
    <source>
        <dbReference type="SAM" id="MobiDB-lite"/>
    </source>
</evidence>
<feature type="domain" description="DUF6535" evidence="3">
    <location>
        <begin position="131"/>
        <end position="248"/>
    </location>
</feature>
<feature type="region of interest" description="Disordered" evidence="1">
    <location>
        <begin position="1"/>
        <end position="85"/>
    </location>
</feature>
<feature type="non-terminal residue" evidence="4">
    <location>
        <position position="248"/>
    </location>
</feature>
<organism evidence="4 5">
    <name type="scientific">Botryobasidium botryosum (strain FD-172 SS1)</name>
    <dbReference type="NCBI Taxonomy" id="930990"/>
    <lineage>
        <taxon>Eukaryota</taxon>
        <taxon>Fungi</taxon>
        <taxon>Dikarya</taxon>
        <taxon>Basidiomycota</taxon>
        <taxon>Agaricomycotina</taxon>
        <taxon>Agaricomycetes</taxon>
        <taxon>Cantharellales</taxon>
        <taxon>Botryobasidiaceae</taxon>
        <taxon>Botryobasidium</taxon>
    </lineage>
</organism>
<dbReference type="EMBL" id="KL198086">
    <property type="protein sequence ID" value="KDQ08769.1"/>
    <property type="molecule type" value="Genomic_DNA"/>
</dbReference>
<evidence type="ECO:0000313" key="4">
    <source>
        <dbReference type="EMBL" id="KDQ08769.1"/>
    </source>
</evidence>
<gene>
    <name evidence="4" type="ORF">BOTBODRAFT_138551</name>
</gene>
<keyword evidence="5" id="KW-1185">Reference proteome</keyword>
<keyword evidence="2" id="KW-1133">Transmembrane helix</keyword>
<name>A0A067LZR6_BOTB1</name>
<feature type="compositionally biased region" description="Polar residues" evidence="1">
    <location>
        <begin position="11"/>
        <end position="22"/>
    </location>
</feature>
<dbReference type="OrthoDB" id="3269725at2759"/>